<evidence type="ECO:0000313" key="2">
    <source>
        <dbReference type="EMBL" id="MCW1884526.1"/>
    </source>
</evidence>
<dbReference type="Proteomes" id="UP001207930">
    <property type="component" value="Unassembled WGS sequence"/>
</dbReference>
<sequence>MISLRYTIWRRAFALGPLCLLGGFAGLMFYGEESWSFVFRILIYAGVVVPAIFILVVGILRKLRLLEFTYSEADKNSYLFNQERSHRQMMDSMRGKREE</sequence>
<keyword evidence="1" id="KW-0812">Transmembrane</keyword>
<comment type="caution">
    <text evidence="2">The sequence shown here is derived from an EMBL/GenBank/DDBJ whole genome shotgun (WGS) entry which is preliminary data.</text>
</comment>
<evidence type="ECO:0000313" key="3">
    <source>
        <dbReference type="Proteomes" id="UP001207930"/>
    </source>
</evidence>
<dbReference type="EMBL" id="JAPDDS010000003">
    <property type="protein sequence ID" value="MCW1884526.1"/>
    <property type="molecule type" value="Genomic_DNA"/>
</dbReference>
<evidence type="ECO:0000256" key="1">
    <source>
        <dbReference type="SAM" id="Phobius"/>
    </source>
</evidence>
<organism evidence="2 3">
    <name type="scientific">Luteolibacter flavescens</name>
    <dbReference type="NCBI Taxonomy" id="1859460"/>
    <lineage>
        <taxon>Bacteria</taxon>
        <taxon>Pseudomonadati</taxon>
        <taxon>Verrucomicrobiota</taxon>
        <taxon>Verrucomicrobiia</taxon>
        <taxon>Verrucomicrobiales</taxon>
        <taxon>Verrucomicrobiaceae</taxon>
        <taxon>Luteolibacter</taxon>
    </lineage>
</organism>
<feature type="transmembrane region" description="Helical" evidence="1">
    <location>
        <begin position="37"/>
        <end position="60"/>
    </location>
</feature>
<protein>
    <submittedName>
        <fullName evidence="2">Uncharacterized protein</fullName>
    </submittedName>
</protein>
<name>A0ABT3FMP0_9BACT</name>
<proteinExistence type="predicted"/>
<keyword evidence="1" id="KW-0472">Membrane</keyword>
<keyword evidence="3" id="KW-1185">Reference proteome</keyword>
<reference evidence="2 3" key="1">
    <citation type="submission" date="2022-10" db="EMBL/GenBank/DDBJ databases">
        <title>Luteolibacter flavescens strain MCCC 1K03193, whole genome shotgun sequencing project.</title>
        <authorList>
            <person name="Zhao G."/>
            <person name="Shen L."/>
        </authorList>
    </citation>
    <scope>NUCLEOTIDE SEQUENCE [LARGE SCALE GENOMIC DNA]</scope>
    <source>
        <strain evidence="2 3">MCCC 1K03193</strain>
    </source>
</reference>
<dbReference type="RefSeq" id="WP_264500484.1">
    <property type="nucleotide sequence ID" value="NZ_JAPDDS010000003.1"/>
</dbReference>
<accession>A0ABT3FMP0</accession>
<keyword evidence="1" id="KW-1133">Transmembrane helix</keyword>
<feature type="transmembrane region" description="Helical" evidence="1">
    <location>
        <begin position="12"/>
        <end position="31"/>
    </location>
</feature>
<gene>
    <name evidence="2" type="ORF">OKA04_07265</name>
</gene>